<keyword evidence="4 6" id="KW-1133">Transmembrane helix</keyword>
<keyword evidence="9" id="KW-1185">Reference proteome</keyword>
<keyword evidence="3 6" id="KW-0812">Transmembrane</keyword>
<dbReference type="Proteomes" id="UP001057481">
    <property type="component" value="Unassembled WGS sequence"/>
</dbReference>
<dbReference type="EMBL" id="JAGMVS010000038">
    <property type="protein sequence ID" value="MCM2436719.1"/>
    <property type="molecule type" value="Genomic_DNA"/>
</dbReference>
<name>A0ABT0VIJ6_9LACO</name>
<comment type="caution">
    <text evidence="8">The sequence shown here is derived from an EMBL/GenBank/DDBJ whole genome shotgun (WGS) entry which is preliminary data.</text>
</comment>
<dbReference type="Pfam" id="PF10035">
    <property type="entry name" value="DUF2179"/>
    <property type="match status" value="1"/>
</dbReference>
<dbReference type="CDD" id="cd16380">
    <property type="entry name" value="YitT_C"/>
    <property type="match status" value="1"/>
</dbReference>
<dbReference type="PANTHER" id="PTHR33545:SF9">
    <property type="entry name" value="UPF0750 MEMBRANE PROTEIN YITE"/>
    <property type="match status" value="1"/>
</dbReference>
<reference evidence="8" key="1">
    <citation type="submission" date="2021-04" db="EMBL/GenBank/DDBJ databases">
        <title>Taxonomic assessment of Weissella genus.</title>
        <authorList>
            <person name="Fanelli F."/>
            <person name="Chieffi D."/>
            <person name="Dell'Aquila A."/>
            <person name="Gyu-Sung C."/>
            <person name="Franz C.M.A.P."/>
            <person name="Fusco V."/>
        </authorList>
    </citation>
    <scope>NUCLEOTIDE SEQUENCE</scope>
    <source>
        <strain evidence="8">LMG 25373</strain>
    </source>
</reference>
<feature type="transmembrane region" description="Helical" evidence="6">
    <location>
        <begin position="12"/>
        <end position="31"/>
    </location>
</feature>
<evidence type="ECO:0000313" key="8">
    <source>
        <dbReference type="EMBL" id="MCM2436719.1"/>
    </source>
</evidence>
<dbReference type="InterPro" id="IPR051461">
    <property type="entry name" value="UPF0750_membrane"/>
</dbReference>
<feature type="transmembrane region" description="Helical" evidence="6">
    <location>
        <begin position="58"/>
        <end position="76"/>
    </location>
</feature>
<protein>
    <submittedName>
        <fullName evidence="8">YitT family protein</fullName>
    </submittedName>
</protein>
<evidence type="ECO:0000256" key="6">
    <source>
        <dbReference type="SAM" id="Phobius"/>
    </source>
</evidence>
<keyword evidence="5 6" id="KW-0472">Membrane</keyword>
<dbReference type="Pfam" id="PF02588">
    <property type="entry name" value="YitT_membrane"/>
    <property type="match status" value="1"/>
</dbReference>
<accession>A0ABT0VIJ6</accession>
<evidence type="ECO:0000256" key="2">
    <source>
        <dbReference type="ARBA" id="ARBA00022475"/>
    </source>
</evidence>
<comment type="subcellular location">
    <subcellularLocation>
        <location evidence="1">Cell membrane</location>
        <topology evidence="1">Multi-pass membrane protein</topology>
    </subcellularLocation>
</comment>
<dbReference type="InterPro" id="IPR015867">
    <property type="entry name" value="N-reg_PII/ATP_PRibTrfase_C"/>
</dbReference>
<feature type="transmembrane region" description="Helical" evidence="6">
    <location>
        <begin position="172"/>
        <end position="191"/>
    </location>
</feature>
<dbReference type="RefSeq" id="WP_205143161.1">
    <property type="nucleotide sequence ID" value="NZ_JAFBDN010000003.1"/>
</dbReference>
<evidence type="ECO:0000256" key="5">
    <source>
        <dbReference type="ARBA" id="ARBA00023136"/>
    </source>
</evidence>
<feature type="transmembrane region" description="Helical" evidence="6">
    <location>
        <begin position="107"/>
        <end position="125"/>
    </location>
</feature>
<dbReference type="Gene3D" id="3.30.70.120">
    <property type="match status" value="1"/>
</dbReference>
<dbReference type="InterPro" id="IPR003740">
    <property type="entry name" value="YitT"/>
</dbReference>
<dbReference type="PIRSF" id="PIRSF006483">
    <property type="entry name" value="Membrane_protein_YitT"/>
    <property type="match status" value="1"/>
</dbReference>
<dbReference type="PANTHER" id="PTHR33545">
    <property type="entry name" value="UPF0750 MEMBRANE PROTEIN YITT-RELATED"/>
    <property type="match status" value="1"/>
</dbReference>
<evidence type="ECO:0000256" key="3">
    <source>
        <dbReference type="ARBA" id="ARBA00022692"/>
    </source>
</evidence>
<keyword evidence="2" id="KW-1003">Cell membrane</keyword>
<proteinExistence type="predicted"/>
<feature type="transmembrane region" description="Helical" evidence="6">
    <location>
        <begin position="145"/>
        <end position="166"/>
    </location>
</feature>
<feature type="transmembrane region" description="Helical" evidence="6">
    <location>
        <begin position="83"/>
        <end position="101"/>
    </location>
</feature>
<gene>
    <name evidence="8" type="ORF">KAK10_02075</name>
</gene>
<sequence>MPKTNKRYWLSQVGLILVGLELIAISINYFYGPAKVAAGGATGIAILLEELLAFKKPLVVLTINIVMIILAIFFLKKSIIAKIIVGSFVLPVCLAITPTRQLVDDRFLAVVVGGMIFAIGVAILYRIDASSGGTTVPPMILKKYFGLNQAQTLLMIDALICIGNIFVAGWEAFILAIISLIITSVVMNYIATGLDRKKAVYIMSNDKLKAIRARLDAHQENHGLTILDVKGGYRNEQKEMIMVVTDTQGYGQLIRHVHQVDRAAFITTYNIAEVHGGQFN</sequence>
<evidence type="ECO:0000256" key="4">
    <source>
        <dbReference type="ARBA" id="ARBA00022989"/>
    </source>
</evidence>
<organism evidence="8 9">
    <name type="scientific">Periweissella beninensis</name>
    <dbReference type="NCBI Taxonomy" id="504936"/>
    <lineage>
        <taxon>Bacteria</taxon>
        <taxon>Bacillati</taxon>
        <taxon>Bacillota</taxon>
        <taxon>Bacilli</taxon>
        <taxon>Lactobacillales</taxon>
        <taxon>Lactobacillaceae</taxon>
        <taxon>Periweissella</taxon>
    </lineage>
</organism>
<evidence type="ECO:0000256" key="1">
    <source>
        <dbReference type="ARBA" id="ARBA00004651"/>
    </source>
</evidence>
<evidence type="ECO:0000259" key="7">
    <source>
        <dbReference type="Pfam" id="PF10035"/>
    </source>
</evidence>
<feature type="domain" description="DUF2179" evidence="7">
    <location>
        <begin position="222"/>
        <end position="276"/>
    </location>
</feature>
<evidence type="ECO:0000313" key="9">
    <source>
        <dbReference type="Proteomes" id="UP001057481"/>
    </source>
</evidence>
<dbReference type="InterPro" id="IPR019264">
    <property type="entry name" value="DUF2179"/>
</dbReference>